<dbReference type="PANTHER" id="PTHR10655:SF17">
    <property type="entry name" value="LYSOPHOSPHOLIPASE-LIKE PROTEIN 1"/>
    <property type="match status" value="1"/>
</dbReference>
<proteinExistence type="inferred from homology"/>
<dbReference type="Proteomes" id="UP000050277">
    <property type="component" value="Unassembled WGS sequence"/>
</dbReference>
<reference evidence="4 5" key="1">
    <citation type="submission" date="2015-07" db="EMBL/GenBank/DDBJ databases">
        <title>Whole genome sequence of Herpetosiphon geysericola DSM 7119.</title>
        <authorList>
            <person name="Hemp J."/>
            <person name="Ward L.M."/>
            <person name="Pace L.A."/>
            <person name="Fischer W.W."/>
        </authorList>
    </citation>
    <scope>NUCLEOTIDE SEQUENCE [LARGE SCALE GENOMIC DNA]</scope>
    <source>
        <strain evidence="4 5">DSM 7119</strain>
    </source>
</reference>
<evidence type="ECO:0000256" key="1">
    <source>
        <dbReference type="ARBA" id="ARBA00006499"/>
    </source>
</evidence>
<dbReference type="InterPro" id="IPR029058">
    <property type="entry name" value="AB_hydrolase_fold"/>
</dbReference>
<evidence type="ECO:0000259" key="3">
    <source>
        <dbReference type="Pfam" id="PF02230"/>
    </source>
</evidence>
<dbReference type="RefSeq" id="WP_054533708.1">
    <property type="nucleotide sequence ID" value="NZ_LGKP01000012.1"/>
</dbReference>
<sequence length="218" mass="24513">MSQFSLTHEVAKPRQPSANGKPPLLVMLHGVGSNERDLLPLAQYLDPRLCVVAARAPHRYQFGGFSWFDIQWHAKGFNIDTNQAQQSWETVQRFLGEACSAYDCDPQRIYLGGFSQGAIMSLGATLTKPELIAGTILMSGRWMPEVGPQTDREHIANKPILAVHGLYDEVIPIQYGRAIRDFLQTLPVQLEYHEFTMGHEINLDSLQVVVNWLNQQLG</sequence>
<dbReference type="InterPro" id="IPR050565">
    <property type="entry name" value="LYPA1-2/EST-like"/>
</dbReference>
<evidence type="ECO:0000313" key="4">
    <source>
        <dbReference type="EMBL" id="KPL90346.1"/>
    </source>
</evidence>
<comment type="similarity">
    <text evidence="1">Belongs to the AB hydrolase superfamily. AB hydrolase 2 family.</text>
</comment>
<protein>
    <recommendedName>
        <fullName evidence="3">Phospholipase/carboxylesterase/thioesterase domain-containing protein</fullName>
    </recommendedName>
</protein>
<accession>A0A0N8GSV4</accession>
<organism evidence="4 5">
    <name type="scientific">Herpetosiphon geysericola</name>
    <dbReference type="NCBI Taxonomy" id="70996"/>
    <lineage>
        <taxon>Bacteria</taxon>
        <taxon>Bacillati</taxon>
        <taxon>Chloroflexota</taxon>
        <taxon>Chloroflexia</taxon>
        <taxon>Herpetosiphonales</taxon>
        <taxon>Herpetosiphonaceae</taxon>
        <taxon>Herpetosiphon</taxon>
    </lineage>
</organism>
<comment type="caution">
    <text evidence="4">The sequence shown here is derived from an EMBL/GenBank/DDBJ whole genome shotgun (WGS) entry which is preliminary data.</text>
</comment>
<name>A0A0N8GSV4_9CHLR</name>
<dbReference type="Gene3D" id="3.40.50.1820">
    <property type="entry name" value="alpha/beta hydrolase"/>
    <property type="match status" value="1"/>
</dbReference>
<keyword evidence="5" id="KW-1185">Reference proteome</keyword>
<gene>
    <name evidence="4" type="ORF">SE18_06955</name>
</gene>
<feature type="domain" description="Phospholipase/carboxylesterase/thioesterase" evidence="3">
    <location>
        <begin position="21"/>
        <end position="215"/>
    </location>
</feature>
<keyword evidence="2" id="KW-0378">Hydrolase</keyword>
<dbReference type="AlphaFoldDB" id="A0A0N8GSV4"/>
<dbReference type="SUPFAM" id="SSF53474">
    <property type="entry name" value="alpha/beta-Hydrolases"/>
    <property type="match status" value="1"/>
</dbReference>
<dbReference type="PANTHER" id="PTHR10655">
    <property type="entry name" value="LYSOPHOSPHOLIPASE-RELATED"/>
    <property type="match status" value="1"/>
</dbReference>
<evidence type="ECO:0000256" key="2">
    <source>
        <dbReference type="ARBA" id="ARBA00022801"/>
    </source>
</evidence>
<dbReference type="STRING" id="70996.SE18_06955"/>
<dbReference type="OrthoDB" id="9795555at2"/>
<dbReference type="EMBL" id="LGKP01000012">
    <property type="protein sequence ID" value="KPL90346.1"/>
    <property type="molecule type" value="Genomic_DNA"/>
</dbReference>
<evidence type="ECO:0000313" key="5">
    <source>
        <dbReference type="Proteomes" id="UP000050277"/>
    </source>
</evidence>
<dbReference type="InterPro" id="IPR003140">
    <property type="entry name" value="PLipase/COase/thioEstase"/>
</dbReference>
<dbReference type="Pfam" id="PF02230">
    <property type="entry name" value="Abhydrolase_2"/>
    <property type="match status" value="1"/>
</dbReference>
<dbReference type="GO" id="GO:0016787">
    <property type="term" value="F:hydrolase activity"/>
    <property type="evidence" value="ECO:0007669"/>
    <property type="project" value="UniProtKB-KW"/>
</dbReference>